<dbReference type="GO" id="GO:0008061">
    <property type="term" value="F:chitin binding"/>
    <property type="evidence" value="ECO:0007669"/>
    <property type="project" value="InterPro"/>
</dbReference>
<dbReference type="PROSITE" id="PS50940">
    <property type="entry name" value="CHIT_BIND_II"/>
    <property type="match status" value="1"/>
</dbReference>
<feature type="chain" id="PRO_5007299612" description="Chitin-binding type-2 domain-containing protein" evidence="2">
    <location>
        <begin position="19"/>
        <end position="192"/>
    </location>
</feature>
<evidence type="ECO:0000313" key="5">
    <source>
        <dbReference type="Proteomes" id="UP000007266"/>
    </source>
</evidence>
<sequence length="192" mass="20222">MRLILLVALHLQLLVVNGQLTCPPTGLICVTPTAYQFCINIDGKILLVGSRTSCPPDQTCDSTTAFPCVPSETTTAPPTTLPPTTAPPTTVSPTTAPPTTVPPTTAPPTTVPPTTAPPTTIPPTTAPPTTPVPVTAPTCNQTANFPGPRCDQYYHCLQVMWWWDYEVLTCPSGQAFDQTSGQCANSTTCVTN</sequence>
<evidence type="ECO:0000313" key="4">
    <source>
        <dbReference type="EMBL" id="KYB25108.1"/>
    </source>
</evidence>
<dbReference type="STRING" id="7070.A0A139WB02"/>
<dbReference type="InterPro" id="IPR036508">
    <property type="entry name" value="Chitin-bd_dom_sf"/>
</dbReference>
<dbReference type="Proteomes" id="UP000007266">
    <property type="component" value="Linkage group 10"/>
</dbReference>
<evidence type="ECO:0000256" key="1">
    <source>
        <dbReference type="SAM" id="MobiDB-lite"/>
    </source>
</evidence>
<dbReference type="SMART" id="SM00494">
    <property type="entry name" value="ChtBD2"/>
    <property type="match status" value="1"/>
</dbReference>
<dbReference type="InterPro" id="IPR002557">
    <property type="entry name" value="Chitin-bd_dom"/>
</dbReference>
<keyword evidence="5" id="KW-1185">Reference proteome</keyword>
<dbReference type="GO" id="GO:0005576">
    <property type="term" value="C:extracellular region"/>
    <property type="evidence" value="ECO:0007669"/>
    <property type="project" value="InterPro"/>
</dbReference>
<keyword evidence="2" id="KW-0732">Signal</keyword>
<gene>
    <name evidence="4" type="primary">AUGUSTUS-3.0.2_31356</name>
    <name evidence="4" type="ORF">TcasGA2_TC031356</name>
</gene>
<organism evidence="4 5">
    <name type="scientific">Tribolium castaneum</name>
    <name type="common">Red flour beetle</name>
    <dbReference type="NCBI Taxonomy" id="7070"/>
    <lineage>
        <taxon>Eukaryota</taxon>
        <taxon>Metazoa</taxon>
        <taxon>Ecdysozoa</taxon>
        <taxon>Arthropoda</taxon>
        <taxon>Hexapoda</taxon>
        <taxon>Insecta</taxon>
        <taxon>Pterygota</taxon>
        <taxon>Neoptera</taxon>
        <taxon>Endopterygota</taxon>
        <taxon>Coleoptera</taxon>
        <taxon>Polyphaga</taxon>
        <taxon>Cucujiformia</taxon>
        <taxon>Tenebrionidae</taxon>
        <taxon>Tenebrionidae incertae sedis</taxon>
        <taxon>Tribolium</taxon>
    </lineage>
</organism>
<name>A0A139WB02_TRICA</name>
<dbReference type="EMBL" id="KQ971377">
    <property type="protein sequence ID" value="KYB25108.1"/>
    <property type="molecule type" value="Genomic_DNA"/>
</dbReference>
<feature type="region of interest" description="Disordered" evidence="1">
    <location>
        <begin position="65"/>
        <end position="135"/>
    </location>
</feature>
<protein>
    <recommendedName>
        <fullName evidence="3">Chitin-binding type-2 domain-containing protein</fullName>
    </recommendedName>
</protein>
<proteinExistence type="predicted"/>
<feature type="signal peptide" evidence="2">
    <location>
        <begin position="1"/>
        <end position="18"/>
    </location>
</feature>
<dbReference type="SUPFAM" id="SSF57625">
    <property type="entry name" value="Invertebrate chitin-binding proteins"/>
    <property type="match status" value="1"/>
</dbReference>
<feature type="compositionally biased region" description="Pro residues" evidence="1">
    <location>
        <begin position="95"/>
        <end position="131"/>
    </location>
</feature>
<dbReference type="InParanoid" id="A0A139WB02"/>
<dbReference type="AlphaFoldDB" id="A0A139WB02"/>
<feature type="domain" description="Chitin-binding type-2" evidence="3">
    <location>
        <begin position="136"/>
        <end position="191"/>
    </location>
</feature>
<reference evidence="4 5" key="1">
    <citation type="journal article" date="2008" name="Nature">
        <title>The genome of the model beetle and pest Tribolium castaneum.</title>
        <authorList>
            <consortium name="Tribolium Genome Sequencing Consortium"/>
            <person name="Richards S."/>
            <person name="Gibbs R.A."/>
            <person name="Weinstock G.M."/>
            <person name="Brown S.J."/>
            <person name="Denell R."/>
            <person name="Beeman R.W."/>
            <person name="Gibbs R."/>
            <person name="Beeman R.W."/>
            <person name="Brown S.J."/>
            <person name="Bucher G."/>
            <person name="Friedrich M."/>
            <person name="Grimmelikhuijzen C.J."/>
            <person name="Klingler M."/>
            <person name="Lorenzen M."/>
            <person name="Richards S."/>
            <person name="Roth S."/>
            <person name="Schroder R."/>
            <person name="Tautz D."/>
            <person name="Zdobnov E.M."/>
            <person name="Muzny D."/>
            <person name="Gibbs R.A."/>
            <person name="Weinstock G.M."/>
            <person name="Attaway T."/>
            <person name="Bell S."/>
            <person name="Buhay C.J."/>
            <person name="Chandrabose M.N."/>
            <person name="Chavez D."/>
            <person name="Clerk-Blankenburg K.P."/>
            <person name="Cree A."/>
            <person name="Dao M."/>
            <person name="Davis C."/>
            <person name="Chacko J."/>
            <person name="Dinh H."/>
            <person name="Dugan-Rocha S."/>
            <person name="Fowler G."/>
            <person name="Garner T.T."/>
            <person name="Garnes J."/>
            <person name="Gnirke A."/>
            <person name="Hawes A."/>
            <person name="Hernandez J."/>
            <person name="Hines S."/>
            <person name="Holder M."/>
            <person name="Hume J."/>
            <person name="Jhangiani S.N."/>
            <person name="Joshi V."/>
            <person name="Khan Z.M."/>
            <person name="Jackson L."/>
            <person name="Kovar C."/>
            <person name="Kowis A."/>
            <person name="Lee S."/>
            <person name="Lewis L.R."/>
            <person name="Margolis J."/>
            <person name="Morgan M."/>
            <person name="Nazareth L.V."/>
            <person name="Nguyen N."/>
            <person name="Okwuonu G."/>
            <person name="Parker D."/>
            <person name="Richards S."/>
            <person name="Ruiz S.J."/>
            <person name="Santibanez J."/>
            <person name="Savard J."/>
            <person name="Scherer S.E."/>
            <person name="Schneider B."/>
            <person name="Sodergren E."/>
            <person name="Tautz D."/>
            <person name="Vattahil S."/>
            <person name="Villasana D."/>
            <person name="White C.S."/>
            <person name="Wright R."/>
            <person name="Park Y."/>
            <person name="Beeman R.W."/>
            <person name="Lord J."/>
            <person name="Oppert B."/>
            <person name="Lorenzen M."/>
            <person name="Brown S."/>
            <person name="Wang L."/>
            <person name="Savard J."/>
            <person name="Tautz D."/>
            <person name="Richards S."/>
            <person name="Weinstock G."/>
            <person name="Gibbs R.A."/>
            <person name="Liu Y."/>
            <person name="Worley K."/>
            <person name="Weinstock G."/>
            <person name="Elsik C.G."/>
            <person name="Reese J.T."/>
            <person name="Elhaik E."/>
            <person name="Landan G."/>
            <person name="Graur D."/>
            <person name="Arensburger P."/>
            <person name="Atkinson P."/>
            <person name="Beeman R.W."/>
            <person name="Beidler J."/>
            <person name="Brown S.J."/>
            <person name="Demuth J.P."/>
            <person name="Drury D.W."/>
            <person name="Du Y.Z."/>
            <person name="Fujiwara H."/>
            <person name="Lorenzen M."/>
            <person name="Maselli V."/>
            <person name="Osanai M."/>
            <person name="Park Y."/>
            <person name="Robertson H.M."/>
            <person name="Tu Z."/>
            <person name="Wang J.J."/>
            <person name="Wang S."/>
            <person name="Richards S."/>
            <person name="Song H."/>
            <person name="Zhang L."/>
            <person name="Sodergren E."/>
            <person name="Werner D."/>
            <person name="Stanke M."/>
            <person name="Morgenstern B."/>
            <person name="Solovyev V."/>
            <person name="Kosarev P."/>
            <person name="Brown G."/>
            <person name="Chen H.C."/>
            <person name="Ermolaeva O."/>
            <person name="Hlavina W."/>
            <person name="Kapustin Y."/>
            <person name="Kiryutin B."/>
            <person name="Kitts P."/>
            <person name="Maglott D."/>
            <person name="Pruitt K."/>
            <person name="Sapojnikov V."/>
            <person name="Souvorov A."/>
            <person name="Mackey A.J."/>
            <person name="Waterhouse R.M."/>
            <person name="Wyder S."/>
            <person name="Zdobnov E.M."/>
            <person name="Zdobnov E.M."/>
            <person name="Wyder S."/>
            <person name="Kriventseva E.V."/>
            <person name="Kadowaki T."/>
            <person name="Bork P."/>
            <person name="Aranda M."/>
            <person name="Bao R."/>
            <person name="Beermann A."/>
            <person name="Berns N."/>
            <person name="Bolognesi R."/>
            <person name="Bonneton F."/>
            <person name="Bopp D."/>
            <person name="Brown S.J."/>
            <person name="Bucher G."/>
            <person name="Butts T."/>
            <person name="Chaumot A."/>
            <person name="Denell R.E."/>
            <person name="Ferrier D.E."/>
            <person name="Friedrich M."/>
            <person name="Gordon C.M."/>
            <person name="Jindra M."/>
            <person name="Klingler M."/>
            <person name="Lan Q."/>
            <person name="Lattorff H.M."/>
            <person name="Laudet V."/>
            <person name="von Levetsow C."/>
            <person name="Liu Z."/>
            <person name="Lutz R."/>
            <person name="Lynch J.A."/>
            <person name="da Fonseca R.N."/>
            <person name="Posnien N."/>
            <person name="Reuter R."/>
            <person name="Roth S."/>
            <person name="Savard J."/>
            <person name="Schinko J.B."/>
            <person name="Schmitt C."/>
            <person name="Schoppmeier M."/>
            <person name="Schroder R."/>
            <person name="Shippy T.D."/>
            <person name="Simonnet F."/>
            <person name="Marques-Souza H."/>
            <person name="Tautz D."/>
            <person name="Tomoyasu Y."/>
            <person name="Trauner J."/>
            <person name="Van der Zee M."/>
            <person name="Vervoort M."/>
            <person name="Wittkopp N."/>
            <person name="Wimmer E.A."/>
            <person name="Yang X."/>
            <person name="Jones A.K."/>
            <person name="Sattelle D.B."/>
            <person name="Ebert P.R."/>
            <person name="Nelson D."/>
            <person name="Scott J.G."/>
            <person name="Beeman R.W."/>
            <person name="Muthukrishnan S."/>
            <person name="Kramer K.J."/>
            <person name="Arakane Y."/>
            <person name="Beeman R.W."/>
            <person name="Zhu Q."/>
            <person name="Hogenkamp D."/>
            <person name="Dixit R."/>
            <person name="Oppert B."/>
            <person name="Jiang H."/>
            <person name="Zou Z."/>
            <person name="Marshall J."/>
            <person name="Elpidina E."/>
            <person name="Vinokurov K."/>
            <person name="Oppert C."/>
            <person name="Zou Z."/>
            <person name="Evans J."/>
            <person name="Lu Z."/>
            <person name="Zhao P."/>
            <person name="Sumathipala N."/>
            <person name="Altincicek B."/>
            <person name="Vilcinskas A."/>
            <person name="Williams M."/>
            <person name="Hultmark D."/>
            <person name="Hetru C."/>
            <person name="Jiang H."/>
            <person name="Grimmelikhuijzen C.J."/>
            <person name="Hauser F."/>
            <person name="Cazzamali G."/>
            <person name="Williamson M."/>
            <person name="Park Y."/>
            <person name="Li B."/>
            <person name="Tanaka Y."/>
            <person name="Predel R."/>
            <person name="Neupert S."/>
            <person name="Schachtner J."/>
            <person name="Verleyen P."/>
            <person name="Raible F."/>
            <person name="Bork P."/>
            <person name="Friedrich M."/>
            <person name="Walden K.K."/>
            <person name="Robertson H.M."/>
            <person name="Angeli S."/>
            <person name="Foret S."/>
            <person name="Bucher G."/>
            <person name="Schuetz S."/>
            <person name="Maleszka R."/>
            <person name="Wimmer E.A."/>
            <person name="Beeman R.W."/>
            <person name="Lorenzen M."/>
            <person name="Tomoyasu Y."/>
            <person name="Miller S.C."/>
            <person name="Grossmann D."/>
            <person name="Bucher G."/>
        </authorList>
    </citation>
    <scope>NUCLEOTIDE SEQUENCE [LARGE SCALE GENOMIC DNA]</scope>
    <source>
        <strain evidence="4 5">Georgia GA2</strain>
    </source>
</reference>
<evidence type="ECO:0000256" key="2">
    <source>
        <dbReference type="SAM" id="SignalP"/>
    </source>
</evidence>
<dbReference type="OMA" id="ECYLALW"/>
<accession>A0A139WB02</accession>
<evidence type="ECO:0000259" key="3">
    <source>
        <dbReference type="PROSITE" id="PS50940"/>
    </source>
</evidence>
<reference evidence="4 5" key="2">
    <citation type="journal article" date="2010" name="Nucleic Acids Res.">
        <title>BeetleBase in 2010: revisions to provide comprehensive genomic information for Tribolium castaneum.</title>
        <authorList>
            <person name="Kim H.S."/>
            <person name="Murphy T."/>
            <person name="Xia J."/>
            <person name="Caragea D."/>
            <person name="Park Y."/>
            <person name="Beeman R.W."/>
            <person name="Lorenzen M.D."/>
            <person name="Butcher S."/>
            <person name="Manak J.R."/>
            <person name="Brown S.J."/>
        </authorList>
    </citation>
    <scope>GENOME REANNOTATION</scope>
    <source>
        <strain evidence="4 5">Georgia GA2</strain>
    </source>
</reference>